<dbReference type="PANTHER" id="PTHR30629:SF2">
    <property type="entry name" value="PROPHAGE INTEGRASE INTS-RELATED"/>
    <property type="match status" value="1"/>
</dbReference>
<dbReference type="InterPro" id="IPR025166">
    <property type="entry name" value="Integrase_DNA_bind_dom"/>
</dbReference>
<comment type="similarity">
    <text evidence="1">Belongs to the 'phage' integrase family.</text>
</comment>
<evidence type="ECO:0000256" key="1">
    <source>
        <dbReference type="ARBA" id="ARBA00008857"/>
    </source>
</evidence>
<dbReference type="InterPro" id="IPR010998">
    <property type="entry name" value="Integrase_recombinase_N"/>
</dbReference>
<dbReference type="SUPFAM" id="SSF56349">
    <property type="entry name" value="DNA breaking-rejoining enzymes"/>
    <property type="match status" value="1"/>
</dbReference>
<accession>A0A7X6JWD9</accession>
<feature type="domain" description="Tyr recombinase" evidence="5">
    <location>
        <begin position="215"/>
        <end position="399"/>
    </location>
</feature>
<dbReference type="InterPro" id="IPR038488">
    <property type="entry name" value="Integrase_DNA-bd_sf"/>
</dbReference>
<evidence type="ECO:0000313" key="7">
    <source>
        <dbReference type="Proteomes" id="UP000526408"/>
    </source>
</evidence>
<reference evidence="6 7" key="1">
    <citation type="submission" date="2020-04" db="EMBL/GenBank/DDBJ databases">
        <authorList>
            <person name="Yoon J."/>
        </authorList>
    </citation>
    <scope>NUCLEOTIDE SEQUENCE [LARGE SCALE GENOMIC DNA]</scope>
    <source>
        <strain evidence="6 7">KMU-115</strain>
    </source>
</reference>
<dbReference type="Pfam" id="PF00589">
    <property type="entry name" value="Phage_integrase"/>
    <property type="match status" value="1"/>
</dbReference>
<keyword evidence="3" id="KW-0238">DNA-binding</keyword>
<dbReference type="InterPro" id="IPR050808">
    <property type="entry name" value="Phage_Integrase"/>
</dbReference>
<dbReference type="InterPro" id="IPR002104">
    <property type="entry name" value="Integrase_catalytic"/>
</dbReference>
<evidence type="ECO:0000256" key="2">
    <source>
        <dbReference type="ARBA" id="ARBA00022908"/>
    </source>
</evidence>
<evidence type="ECO:0000256" key="3">
    <source>
        <dbReference type="ARBA" id="ARBA00023125"/>
    </source>
</evidence>
<evidence type="ECO:0000256" key="4">
    <source>
        <dbReference type="ARBA" id="ARBA00023172"/>
    </source>
</evidence>
<evidence type="ECO:0000259" key="5">
    <source>
        <dbReference type="PROSITE" id="PS51898"/>
    </source>
</evidence>
<dbReference type="Proteomes" id="UP000526408">
    <property type="component" value="Unassembled WGS sequence"/>
</dbReference>
<dbReference type="GO" id="GO:0003677">
    <property type="term" value="F:DNA binding"/>
    <property type="evidence" value="ECO:0007669"/>
    <property type="project" value="UniProtKB-KW"/>
</dbReference>
<keyword evidence="4" id="KW-0233">DNA recombination</keyword>
<organism evidence="6 7">
    <name type="scientific">Roseicyclus persicicus</name>
    <dbReference type="NCBI Taxonomy" id="2650661"/>
    <lineage>
        <taxon>Bacteria</taxon>
        <taxon>Pseudomonadati</taxon>
        <taxon>Pseudomonadota</taxon>
        <taxon>Alphaproteobacteria</taxon>
        <taxon>Rhodobacterales</taxon>
        <taxon>Roseobacteraceae</taxon>
        <taxon>Roseicyclus</taxon>
    </lineage>
</organism>
<dbReference type="Gene3D" id="1.10.443.10">
    <property type="entry name" value="Intergrase catalytic core"/>
    <property type="match status" value="1"/>
</dbReference>
<sequence>MADRKKLTKTAVEAIAPPEAGQVLVWDTELRGFGLRVSAGGARAYIMQRKVNGRDRRVTIGRADDMSAEAARKAALKLAAQFAEGKDPVAEAKRQKARQLTLADAFDAYAKAPKKKGNGRGAPKKPRTVRDIEEAAQRFADWLDKPVTEITGKMVRDRHAKLAEASPAQANLAMRYLRAALNHVIADSDDEDDPILKRNPVDRLNRLNQWAPAMRKTGHIPEDRLADWIAAVRGELVGLKHDAELRDALLFMLLTGARRAEVLGNPQDGYAPLRWADVDLDRLTVTFENTKNRTDHELPLSDQLADLLRARKDVARGEFVFADAEGVVPTDLRSALARLERATGFRVTAHDLRRTFATVAARLDISAYKLKRLTNHISGGDVTAGYVQVTTEDLRDAMQRIADYMLSPGRRKAENVVQLRGVAG</sequence>
<dbReference type="Gene3D" id="1.10.150.130">
    <property type="match status" value="1"/>
</dbReference>
<dbReference type="Gene3D" id="3.30.160.390">
    <property type="entry name" value="Integrase, DNA-binding domain"/>
    <property type="match status" value="1"/>
</dbReference>
<gene>
    <name evidence="6" type="ORF">HCU73_03225</name>
</gene>
<dbReference type="InterPro" id="IPR011010">
    <property type="entry name" value="DNA_brk_join_enz"/>
</dbReference>
<dbReference type="Pfam" id="PF13356">
    <property type="entry name" value="Arm-DNA-bind_3"/>
    <property type="match status" value="1"/>
</dbReference>
<dbReference type="AlphaFoldDB" id="A0A7X6JWD9"/>
<dbReference type="EMBL" id="JAAZQQ010000001">
    <property type="protein sequence ID" value="NKX43590.1"/>
    <property type="molecule type" value="Genomic_DNA"/>
</dbReference>
<protein>
    <submittedName>
        <fullName evidence="6">Integrase family protein</fullName>
    </submittedName>
</protein>
<comment type="caution">
    <text evidence="6">The sequence shown here is derived from an EMBL/GenBank/DDBJ whole genome shotgun (WGS) entry which is preliminary data.</text>
</comment>
<dbReference type="GO" id="GO:0006310">
    <property type="term" value="P:DNA recombination"/>
    <property type="evidence" value="ECO:0007669"/>
    <property type="project" value="UniProtKB-KW"/>
</dbReference>
<keyword evidence="2" id="KW-0229">DNA integration</keyword>
<keyword evidence="7" id="KW-1185">Reference proteome</keyword>
<dbReference type="InterPro" id="IPR013762">
    <property type="entry name" value="Integrase-like_cat_sf"/>
</dbReference>
<proteinExistence type="inferred from homology"/>
<name>A0A7X6JWD9_9RHOB</name>
<dbReference type="GO" id="GO:0015074">
    <property type="term" value="P:DNA integration"/>
    <property type="evidence" value="ECO:0007669"/>
    <property type="project" value="UniProtKB-KW"/>
</dbReference>
<dbReference type="PROSITE" id="PS51898">
    <property type="entry name" value="TYR_RECOMBINASE"/>
    <property type="match status" value="1"/>
</dbReference>
<evidence type="ECO:0000313" key="6">
    <source>
        <dbReference type="EMBL" id="NKX43590.1"/>
    </source>
</evidence>
<dbReference type="RefSeq" id="WP_168621948.1">
    <property type="nucleotide sequence ID" value="NZ_JAAZQQ010000001.1"/>
</dbReference>
<dbReference type="PANTHER" id="PTHR30629">
    <property type="entry name" value="PROPHAGE INTEGRASE"/>
    <property type="match status" value="1"/>
</dbReference>